<reference evidence="3" key="2">
    <citation type="submission" date="2019-01" db="EMBL/GenBank/DDBJ databases">
        <title>Genome sequence of Desulfonema ishimotonii strain Tokyo 01.</title>
        <authorList>
            <person name="Fukui M."/>
        </authorList>
    </citation>
    <scope>NUCLEOTIDE SEQUENCE [LARGE SCALE GENOMIC DNA]</scope>
    <source>
        <strain evidence="3">Tokyo 01</strain>
    </source>
</reference>
<dbReference type="Proteomes" id="UP000288096">
    <property type="component" value="Unassembled WGS sequence"/>
</dbReference>
<dbReference type="RefSeq" id="WP_124328783.1">
    <property type="nucleotide sequence ID" value="NZ_BEXT01000001.1"/>
</dbReference>
<organism evidence="2 3">
    <name type="scientific">Desulfonema ishimotonii</name>
    <dbReference type="NCBI Taxonomy" id="45657"/>
    <lineage>
        <taxon>Bacteria</taxon>
        <taxon>Pseudomonadati</taxon>
        <taxon>Thermodesulfobacteriota</taxon>
        <taxon>Desulfobacteria</taxon>
        <taxon>Desulfobacterales</taxon>
        <taxon>Desulfococcaceae</taxon>
        <taxon>Desulfonema</taxon>
    </lineage>
</organism>
<keyword evidence="2" id="KW-0808">Transferase</keyword>
<dbReference type="CDD" id="cd02440">
    <property type="entry name" value="AdoMet_MTases"/>
    <property type="match status" value="1"/>
</dbReference>
<dbReference type="GO" id="GO:0008168">
    <property type="term" value="F:methyltransferase activity"/>
    <property type="evidence" value="ECO:0007669"/>
    <property type="project" value="UniProtKB-KW"/>
</dbReference>
<evidence type="ECO:0000313" key="2">
    <source>
        <dbReference type="EMBL" id="GBC61499.1"/>
    </source>
</evidence>
<accession>A0A401FX31</accession>
<dbReference type="InterPro" id="IPR025714">
    <property type="entry name" value="Methyltranfer_dom"/>
</dbReference>
<dbReference type="AlphaFoldDB" id="A0A401FX31"/>
<feature type="domain" description="Methyltransferase" evidence="1">
    <location>
        <begin position="47"/>
        <end position="157"/>
    </location>
</feature>
<dbReference type="Gene3D" id="3.40.50.150">
    <property type="entry name" value="Vaccinia Virus protein VP39"/>
    <property type="match status" value="1"/>
</dbReference>
<dbReference type="OrthoDB" id="4571118at2"/>
<proteinExistence type="predicted"/>
<evidence type="ECO:0000259" key="1">
    <source>
        <dbReference type="Pfam" id="PF13847"/>
    </source>
</evidence>
<keyword evidence="3" id="KW-1185">Reference proteome</keyword>
<keyword evidence="2" id="KW-0489">Methyltransferase</keyword>
<dbReference type="EMBL" id="BEXT01000001">
    <property type="protein sequence ID" value="GBC61499.1"/>
    <property type="molecule type" value="Genomic_DNA"/>
</dbReference>
<reference evidence="3" key="1">
    <citation type="submission" date="2017-11" db="EMBL/GenBank/DDBJ databases">
        <authorList>
            <person name="Watanabe M."/>
            <person name="Kojima H."/>
        </authorList>
    </citation>
    <scope>NUCLEOTIDE SEQUENCE [LARGE SCALE GENOMIC DNA]</scope>
    <source>
        <strain evidence="3">Tokyo 01</strain>
    </source>
</reference>
<dbReference type="PANTHER" id="PTHR43591:SF24">
    <property type="entry name" value="2-METHOXY-6-POLYPRENYL-1,4-BENZOQUINOL METHYLASE, MITOCHONDRIAL"/>
    <property type="match status" value="1"/>
</dbReference>
<dbReference type="GO" id="GO:0032259">
    <property type="term" value="P:methylation"/>
    <property type="evidence" value="ECO:0007669"/>
    <property type="project" value="UniProtKB-KW"/>
</dbReference>
<evidence type="ECO:0000313" key="3">
    <source>
        <dbReference type="Proteomes" id="UP000288096"/>
    </source>
</evidence>
<dbReference type="SUPFAM" id="SSF53335">
    <property type="entry name" value="S-adenosyl-L-methionine-dependent methyltransferases"/>
    <property type="match status" value="1"/>
</dbReference>
<dbReference type="PANTHER" id="PTHR43591">
    <property type="entry name" value="METHYLTRANSFERASE"/>
    <property type="match status" value="1"/>
</dbReference>
<dbReference type="Pfam" id="PF13847">
    <property type="entry name" value="Methyltransf_31"/>
    <property type="match status" value="1"/>
</dbReference>
<name>A0A401FX31_9BACT</name>
<gene>
    <name evidence="2" type="ORF">DENIS_2461</name>
</gene>
<protein>
    <submittedName>
        <fullName evidence="2">Class I SAM-dependent methyltransferase</fullName>
    </submittedName>
</protein>
<comment type="caution">
    <text evidence="2">The sequence shown here is derived from an EMBL/GenBank/DDBJ whole genome shotgun (WGS) entry which is preliminary data.</text>
</comment>
<dbReference type="InterPro" id="IPR029063">
    <property type="entry name" value="SAM-dependent_MTases_sf"/>
</dbReference>
<sequence>MKQAELFHPRVFNDEKWAEGYYNRNAGNIRKTGARFASLLQNSGFKSGKILDVGCGFGAVAIELAKTFPDAEITGIDLGEPLLRLGESEARKAGVADRIHLLKGDVRKTEFPTDAYDVVTNTFMLHIVENPIAMLNEIERVTKPEGKIMITDLRRIWMGIFAKKLRTAFTLDEAMAVIRKSALRPGHESTGPFWWDYMAGM</sequence>